<sequence>MVDEGEPEGHAESGEYALPRVVGDDEAEVADGRGQQAVDHACQEAAGFADGFGEAWGRCLGRSRLLLIRRGRLLMRRLVPVLSVGRWGLLIRLLLIRRRRLLVVLRVRLLRRLLVVLRVRLLRWLLVVLRVRLLRWEVLA</sequence>
<organism evidence="1 2">
    <name type="scientific">Streptomyces albospinus</name>
    <dbReference type="NCBI Taxonomy" id="285515"/>
    <lineage>
        <taxon>Bacteria</taxon>
        <taxon>Bacillati</taxon>
        <taxon>Actinomycetota</taxon>
        <taxon>Actinomycetes</taxon>
        <taxon>Kitasatosporales</taxon>
        <taxon>Streptomycetaceae</taxon>
        <taxon>Streptomyces</taxon>
    </lineage>
</organism>
<evidence type="ECO:0000313" key="1">
    <source>
        <dbReference type="EMBL" id="GGV00022.1"/>
    </source>
</evidence>
<reference evidence="2" key="1">
    <citation type="journal article" date="2019" name="Int. J. Syst. Evol. Microbiol.">
        <title>The Global Catalogue of Microorganisms (GCM) 10K type strain sequencing project: providing services to taxonomists for standard genome sequencing and annotation.</title>
        <authorList>
            <consortium name="The Broad Institute Genomics Platform"/>
            <consortium name="The Broad Institute Genome Sequencing Center for Infectious Disease"/>
            <person name="Wu L."/>
            <person name="Ma J."/>
        </authorList>
    </citation>
    <scope>NUCLEOTIDE SEQUENCE [LARGE SCALE GENOMIC DNA]</scope>
    <source>
        <strain evidence="2">JCM 3399</strain>
    </source>
</reference>
<evidence type="ECO:0000313" key="2">
    <source>
        <dbReference type="Proteomes" id="UP000654471"/>
    </source>
</evidence>
<gene>
    <name evidence="1" type="ORF">GCM10010211_79230</name>
</gene>
<dbReference type="EMBL" id="BMRP01000065">
    <property type="protein sequence ID" value="GGV00022.1"/>
    <property type="molecule type" value="Genomic_DNA"/>
</dbReference>
<accession>A0ABQ2VPJ9</accession>
<comment type="caution">
    <text evidence="1">The sequence shown here is derived from an EMBL/GenBank/DDBJ whole genome shotgun (WGS) entry which is preliminary data.</text>
</comment>
<keyword evidence="2" id="KW-1185">Reference proteome</keyword>
<name>A0ABQ2VPJ9_9ACTN</name>
<protein>
    <submittedName>
        <fullName evidence="1">Uncharacterized protein</fullName>
    </submittedName>
</protein>
<dbReference type="Proteomes" id="UP000654471">
    <property type="component" value="Unassembled WGS sequence"/>
</dbReference>
<proteinExistence type="predicted"/>